<dbReference type="OrthoDB" id="2553351at2759"/>
<evidence type="ECO:0000256" key="1">
    <source>
        <dbReference type="SAM" id="MobiDB-lite"/>
    </source>
</evidence>
<sequence>MRTTPMQAIFTSLPFVLVLTTHGVKAIDGIPTPDFTPAQFPLASTFYWYSSVEVGVCYSPQTRVASVKSAIHCTHQENYDVDNNSWTLPQSCHALKPLGTPLSNAVHQSCVNAKGTWNAIKPAATNTNGGQAYDTIQSKGTAGASDAGGFGGAGADASEAAPDSNEQEDADKKKDGGLLSGLGSMFGM</sequence>
<dbReference type="RefSeq" id="XP_029739386.1">
    <property type="nucleotide sequence ID" value="XM_029884676.1"/>
</dbReference>
<reference evidence="3 4" key="1">
    <citation type="submission" date="2019-05" db="EMBL/GenBank/DDBJ databases">
        <title>Sporisorium graminicola CBS 10092 draft sequencing and annotation.</title>
        <authorList>
            <person name="Solano-Gonzalez S."/>
            <person name="Caddick M.X."/>
            <person name="Darby A."/>
        </authorList>
    </citation>
    <scope>NUCLEOTIDE SEQUENCE [LARGE SCALE GENOMIC DNA]</scope>
    <source>
        <strain evidence="3 4">CBS 10092</strain>
    </source>
</reference>
<feature type="signal peptide" evidence="2">
    <location>
        <begin position="1"/>
        <end position="26"/>
    </location>
</feature>
<dbReference type="KEGG" id="sgra:EX895_004078"/>
<feature type="compositionally biased region" description="Gly residues" evidence="1">
    <location>
        <begin position="178"/>
        <end position="188"/>
    </location>
</feature>
<name>A0A4U7KSG3_9BASI</name>
<evidence type="ECO:0008006" key="5">
    <source>
        <dbReference type="Google" id="ProtNLM"/>
    </source>
</evidence>
<evidence type="ECO:0000256" key="2">
    <source>
        <dbReference type="SAM" id="SignalP"/>
    </source>
</evidence>
<keyword evidence="4" id="KW-1185">Reference proteome</keyword>
<gene>
    <name evidence="3" type="ORF">EX895_004078</name>
</gene>
<dbReference type="Proteomes" id="UP000306050">
    <property type="component" value="Chromosome SGRAM_22"/>
</dbReference>
<evidence type="ECO:0000313" key="3">
    <source>
        <dbReference type="EMBL" id="TKY87401.1"/>
    </source>
</evidence>
<feature type="compositionally biased region" description="Low complexity" evidence="1">
    <location>
        <begin position="155"/>
        <end position="164"/>
    </location>
</feature>
<feature type="chain" id="PRO_5020609486" description="Ricin B lectin domain-containing protein" evidence="2">
    <location>
        <begin position="27"/>
        <end position="188"/>
    </location>
</feature>
<proteinExistence type="predicted"/>
<keyword evidence="2" id="KW-0732">Signal</keyword>
<accession>A0A4U7KSG3</accession>
<protein>
    <recommendedName>
        <fullName evidence="5">Ricin B lectin domain-containing protein</fullName>
    </recommendedName>
</protein>
<dbReference type="GeneID" id="40726973"/>
<dbReference type="AlphaFoldDB" id="A0A4U7KSG3"/>
<organism evidence="3 4">
    <name type="scientific">Sporisorium graminicola</name>
    <dbReference type="NCBI Taxonomy" id="280036"/>
    <lineage>
        <taxon>Eukaryota</taxon>
        <taxon>Fungi</taxon>
        <taxon>Dikarya</taxon>
        <taxon>Basidiomycota</taxon>
        <taxon>Ustilaginomycotina</taxon>
        <taxon>Ustilaginomycetes</taxon>
        <taxon>Ustilaginales</taxon>
        <taxon>Ustilaginaceae</taxon>
        <taxon>Sporisorium</taxon>
    </lineage>
</organism>
<dbReference type="EMBL" id="SRRM01000014">
    <property type="protein sequence ID" value="TKY87401.1"/>
    <property type="molecule type" value="Genomic_DNA"/>
</dbReference>
<feature type="region of interest" description="Disordered" evidence="1">
    <location>
        <begin position="144"/>
        <end position="188"/>
    </location>
</feature>
<evidence type="ECO:0000313" key="4">
    <source>
        <dbReference type="Proteomes" id="UP000306050"/>
    </source>
</evidence>
<comment type="caution">
    <text evidence="3">The sequence shown here is derived from an EMBL/GenBank/DDBJ whole genome shotgun (WGS) entry which is preliminary data.</text>
</comment>